<feature type="transmembrane region" description="Helical" evidence="2">
    <location>
        <begin position="261"/>
        <end position="282"/>
    </location>
</feature>
<feature type="region of interest" description="Disordered" evidence="1">
    <location>
        <begin position="169"/>
        <end position="257"/>
    </location>
</feature>
<feature type="compositionally biased region" description="Pro residues" evidence="1">
    <location>
        <begin position="221"/>
        <end position="239"/>
    </location>
</feature>
<evidence type="ECO:0000313" key="3">
    <source>
        <dbReference type="EMBL" id="KAF9463808.1"/>
    </source>
</evidence>
<dbReference type="OrthoDB" id="3245657at2759"/>
<feature type="compositionally biased region" description="Low complexity" evidence="1">
    <location>
        <begin position="200"/>
        <end position="220"/>
    </location>
</feature>
<keyword evidence="2" id="KW-0812">Transmembrane</keyword>
<dbReference type="AlphaFoldDB" id="A0A9P6CKI4"/>
<proteinExistence type="predicted"/>
<feature type="region of interest" description="Disordered" evidence="1">
    <location>
        <begin position="1"/>
        <end position="20"/>
    </location>
</feature>
<keyword evidence="4" id="KW-1185">Reference proteome</keyword>
<name>A0A9P6CKI4_9AGAR</name>
<evidence type="ECO:0000256" key="1">
    <source>
        <dbReference type="SAM" id="MobiDB-lite"/>
    </source>
</evidence>
<protein>
    <submittedName>
        <fullName evidence="3">Uncharacterized protein</fullName>
    </submittedName>
</protein>
<evidence type="ECO:0000313" key="4">
    <source>
        <dbReference type="Proteomes" id="UP000807353"/>
    </source>
</evidence>
<evidence type="ECO:0000256" key="2">
    <source>
        <dbReference type="SAM" id="Phobius"/>
    </source>
</evidence>
<organism evidence="3 4">
    <name type="scientific">Collybia nuda</name>
    <dbReference type="NCBI Taxonomy" id="64659"/>
    <lineage>
        <taxon>Eukaryota</taxon>
        <taxon>Fungi</taxon>
        <taxon>Dikarya</taxon>
        <taxon>Basidiomycota</taxon>
        <taxon>Agaricomycotina</taxon>
        <taxon>Agaricomycetes</taxon>
        <taxon>Agaricomycetidae</taxon>
        <taxon>Agaricales</taxon>
        <taxon>Tricholomatineae</taxon>
        <taxon>Clitocybaceae</taxon>
        <taxon>Collybia</taxon>
    </lineage>
</organism>
<feature type="compositionally biased region" description="Polar residues" evidence="1">
    <location>
        <begin position="185"/>
        <end position="199"/>
    </location>
</feature>
<dbReference type="Gene3D" id="2.60.120.260">
    <property type="entry name" value="Galactose-binding domain-like"/>
    <property type="match status" value="1"/>
</dbReference>
<keyword evidence="2" id="KW-0472">Membrane</keyword>
<gene>
    <name evidence="3" type="ORF">BDZ94DRAFT_1308514</name>
</gene>
<feature type="compositionally biased region" description="Pro residues" evidence="1">
    <location>
        <begin position="172"/>
        <end position="184"/>
    </location>
</feature>
<keyword evidence="2" id="KW-1133">Transmembrane helix</keyword>
<dbReference type="EMBL" id="MU150259">
    <property type="protein sequence ID" value="KAF9463808.1"/>
    <property type="molecule type" value="Genomic_DNA"/>
</dbReference>
<comment type="caution">
    <text evidence="3">The sequence shown here is derived from an EMBL/GenBank/DDBJ whole genome shotgun (WGS) entry which is preliminary data.</text>
</comment>
<sequence length="348" mass="37206">MSVTVDDSSPDPRTGKSIAYSPASAWNSATVCQKGPGKCTAAPNKDTLNEGTWHESTFNPVDNSSNDFPNTPLTATVQFDGTAVYVYCVLALTTSGPSGNSDMTFVIDNKVVGNFVKPAPNSPGYQYNALVYSNELLPPGPHELRIVNGRINGTKSLIIIDRIVYTFETDPTPSPPTNPSPPPDHSTQLTTSSKVTPSLSISSTHPASSNSSSPWPSVSPQGPPNSPTPPNTPHPPSPTDQPSQPQTGVTDNRKNQTSPGMIVGAVLGSLAGALFIVTALMFGRRWWQKRPHPVVPTLLPRSPPPYPSASTFYDQEPLSVHELIPPGQYHSSAVYGTTLNDRLQPVYR</sequence>
<dbReference type="Proteomes" id="UP000807353">
    <property type="component" value="Unassembled WGS sequence"/>
</dbReference>
<accession>A0A9P6CKI4</accession>
<reference evidence="3" key="1">
    <citation type="submission" date="2020-11" db="EMBL/GenBank/DDBJ databases">
        <authorList>
            <consortium name="DOE Joint Genome Institute"/>
            <person name="Ahrendt S."/>
            <person name="Riley R."/>
            <person name="Andreopoulos W."/>
            <person name="Labutti K."/>
            <person name="Pangilinan J."/>
            <person name="Ruiz-Duenas F.J."/>
            <person name="Barrasa J.M."/>
            <person name="Sanchez-Garcia M."/>
            <person name="Camarero S."/>
            <person name="Miyauchi S."/>
            <person name="Serrano A."/>
            <person name="Linde D."/>
            <person name="Babiker R."/>
            <person name="Drula E."/>
            <person name="Ayuso-Fernandez I."/>
            <person name="Pacheco R."/>
            <person name="Padilla G."/>
            <person name="Ferreira P."/>
            <person name="Barriuso J."/>
            <person name="Kellner H."/>
            <person name="Castanera R."/>
            <person name="Alfaro M."/>
            <person name="Ramirez L."/>
            <person name="Pisabarro A.G."/>
            <person name="Kuo A."/>
            <person name="Tritt A."/>
            <person name="Lipzen A."/>
            <person name="He G."/>
            <person name="Yan M."/>
            <person name="Ng V."/>
            <person name="Cullen D."/>
            <person name="Martin F."/>
            <person name="Rosso M.-N."/>
            <person name="Henrissat B."/>
            <person name="Hibbett D."/>
            <person name="Martinez A.T."/>
            <person name="Grigoriev I.V."/>
        </authorList>
    </citation>
    <scope>NUCLEOTIDE SEQUENCE</scope>
    <source>
        <strain evidence="3">CBS 247.69</strain>
    </source>
</reference>